<feature type="coiled-coil region" evidence="4">
    <location>
        <begin position="145"/>
        <end position="172"/>
    </location>
</feature>
<dbReference type="GO" id="GO:0005524">
    <property type="term" value="F:ATP binding"/>
    <property type="evidence" value="ECO:0007669"/>
    <property type="project" value="UniProtKB-KW"/>
</dbReference>
<keyword evidence="1" id="KW-0677">Repeat</keyword>
<dbReference type="PROSITE" id="PS50893">
    <property type="entry name" value="ABC_TRANSPORTER_2"/>
    <property type="match status" value="1"/>
</dbReference>
<keyword evidence="3" id="KW-0067">ATP-binding</keyword>
<dbReference type="InterPro" id="IPR003439">
    <property type="entry name" value="ABC_transporter-like_ATP-bd"/>
</dbReference>
<dbReference type="FunFam" id="3.40.50.300:FF:000011">
    <property type="entry name" value="Putative ABC transporter ATP-binding component"/>
    <property type="match status" value="1"/>
</dbReference>
<dbReference type="CDD" id="cd03221">
    <property type="entry name" value="ABCF_EF-3"/>
    <property type="match status" value="2"/>
</dbReference>
<dbReference type="EMBL" id="BAVZ01000001">
    <property type="protein sequence ID" value="GAF06178.1"/>
    <property type="molecule type" value="Genomic_DNA"/>
</dbReference>
<dbReference type="Proteomes" id="UP000019364">
    <property type="component" value="Unassembled WGS sequence"/>
</dbReference>
<reference evidence="6 7" key="1">
    <citation type="journal article" date="2014" name="Genome Announc.">
        <title>Draft Genome Sequence of Paenibacillus pini JCM 16418T, Isolated from the Rhizosphere of Pine Tree.</title>
        <authorList>
            <person name="Yuki M."/>
            <person name="Oshima K."/>
            <person name="Suda W."/>
            <person name="Oshida Y."/>
            <person name="Kitamura K."/>
            <person name="Iida Y."/>
            <person name="Hattori M."/>
            <person name="Ohkuma M."/>
        </authorList>
    </citation>
    <scope>NUCLEOTIDE SEQUENCE [LARGE SCALE GENOMIC DNA]</scope>
    <source>
        <strain evidence="6 7">JCM 16418</strain>
    </source>
</reference>
<evidence type="ECO:0000259" key="5">
    <source>
        <dbReference type="PROSITE" id="PS50893"/>
    </source>
</evidence>
<evidence type="ECO:0000256" key="2">
    <source>
        <dbReference type="ARBA" id="ARBA00022741"/>
    </source>
</evidence>
<organism evidence="6 7">
    <name type="scientific">Paenibacillus pini JCM 16418</name>
    <dbReference type="NCBI Taxonomy" id="1236976"/>
    <lineage>
        <taxon>Bacteria</taxon>
        <taxon>Bacillati</taxon>
        <taxon>Bacillota</taxon>
        <taxon>Bacilli</taxon>
        <taxon>Bacillales</taxon>
        <taxon>Paenibacillaceae</taxon>
        <taxon>Paenibacillus</taxon>
    </lineage>
</organism>
<evidence type="ECO:0000313" key="7">
    <source>
        <dbReference type="Proteomes" id="UP000019364"/>
    </source>
</evidence>
<dbReference type="Gene3D" id="3.40.50.300">
    <property type="entry name" value="P-loop containing nucleotide triphosphate hydrolases"/>
    <property type="match status" value="2"/>
</dbReference>
<evidence type="ECO:0000313" key="6">
    <source>
        <dbReference type="EMBL" id="GAF06178.1"/>
    </source>
</evidence>
<dbReference type="SUPFAM" id="SSF52540">
    <property type="entry name" value="P-loop containing nucleoside triphosphate hydrolases"/>
    <property type="match status" value="2"/>
</dbReference>
<dbReference type="InterPro" id="IPR027417">
    <property type="entry name" value="P-loop_NTPase"/>
</dbReference>
<accession>W7YF99</accession>
<dbReference type="Pfam" id="PF12848">
    <property type="entry name" value="ABC_tran_Xtn"/>
    <property type="match status" value="1"/>
</dbReference>
<dbReference type="eggNOG" id="COG0488">
    <property type="taxonomic scope" value="Bacteria"/>
</dbReference>
<dbReference type="GO" id="GO:0016887">
    <property type="term" value="F:ATP hydrolysis activity"/>
    <property type="evidence" value="ECO:0007669"/>
    <property type="project" value="InterPro"/>
</dbReference>
<keyword evidence="2" id="KW-0547">Nucleotide-binding</keyword>
<name>W7YF99_9BACL</name>
<dbReference type="NCBIfam" id="NF000355">
    <property type="entry name" value="ribo_prot_ABC_F"/>
    <property type="match status" value="1"/>
</dbReference>
<dbReference type="InterPro" id="IPR003593">
    <property type="entry name" value="AAA+_ATPase"/>
</dbReference>
<dbReference type="STRING" id="1236976.JCM16418_126"/>
<dbReference type="InterPro" id="IPR032781">
    <property type="entry name" value="ABC_tran_Xtn"/>
</dbReference>
<dbReference type="PANTHER" id="PTHR19211">
    <property type="entry name" value="ATP-BINDING TRANSPORT PROTEIN-RELATED"/>
    <property type="match status" value="1"/>
</dbReference>
<evidence type="ECO:0000256" key="1">
    <source>
        <dbReference type="ARBA" id="ARBA00022737"/>
    </source>
</evidence>
<dbReference type="AlphaFoldDB" id="W7YF99"/>
<proteinExistence type="predicted"/>
<protein>
    <submittedName>
        <fullName evidence="6">ATPase components of ABC transporters with duplicated ATPase domains</fullName>
    </submittedName>
</protein>
<keyword evidence="4" id="KW-0175">Coiled coil</keyword>
<dbReference type="Pfam" id="PF00005">
    <property type="entry name" value="ABC_tran"/>
    <property type="match status" value="2"/>
</dbReference>
<dbReference type="InterPro" id="IPR050611">
    <property type="entry name" value="ABCF"/>
</dbReference>
<dbReference type="PANTHER" id="PTHR19211:SF14">
    <property type="entry name" value="ATP-BINDING CASSETTE SUB-FAMILY F MEMBER 1"/>
    <property type="match status" value="1"/>
</dbReference>
<evidence type="ECO:0000256" key="3">
    <source>
        <dbReference type="ARBA" id="ARBA00022840"/>
    </source>
</evidence>
<comment type="caution">
    <text evidence="6">The sequence shown here is derived from an EMBL/GenBank/DDBJ whole genome shotgun (WGS) entry which is preliminary data.</text>
</comment>
<keyword evidence="7" id="KW-1185">Reference proteome</keyword>
<dbReference type="SMART" id="SM00382">
    <property type="entry name" value="AAA"/>
    <property type="match status" value="1"/>
</dbReference>
<evidence type="ECO:0000256" key="4">
    <source>
        <dbReference type="SAM" id="Coils"/>
    </source>
</evidence>
<gene>
    <name evidence="6" type="ORF">JCM16418_126</name>
</gene>
<feature type="domain" description="ABC transporter" evidence="5">
    <location>
        <begin position="250"/>
        <end position="463"/>
    </location>
</feature>
<sequence>MELEMSTASSNDSTKLIENYGQLLERYEVLNGFEWETDVEKHLTKLHVGTELWDRPFADLSGGQKTKVRLASLLLQRPAFLLLDEPTNHLDEESMGWLEDWLNRYEGTVLLVSHDRTFLDRVVTGICELTSNGLKKYKGGYSDYRREKERELREQEVLYKKQKQAKEALEESIRRYQEWFVQAERSASTNNEVKITTSFYKAKALKNISRYHAKQKELERLESVSVQKPRDGAKLNMKLTEGSFTARVLLRLEDVSFGYDDQQPLFDQLHLTLSRGDRLAVRGANGAGKSTLLKLLLGQQEPYEGRVWQHPMLNIGYFSQELEGLREEETLLDSLLRLPSMTETHARTILGCFLFSREAVFKKIGDLSMGEKCRAAFIQLYFSGANLLVLDEPTNYLDITTREVIEDALGAYPGALVVVSHDRMLIRKLAGRLLTLSAEEKPQIFEGTVEEEEQQIIRHKGMLKEDASLENVRLEIEFEVARY</sequence>